<evidence type="ECO:0000313" key="2">
    <source>
        <dbReference type="EMBL" id="MPL98890.1"/>
    </source>
</evidence>
<reference evidence="2" key="1">
    <citation type="submission" date="2019-08" db="EMBL/GenBank/DDBJ databases">
        <authorList>
            <person name="Kucharzyk K."/>
            <person name="Murdoch R.W."/>
            <person name="Higgins S."/>
            <person name="Loffler F."/>
        </authorList>
    </citation>
    <scope>NUCLEOTIDE SEQUENCE</scope>
</reference>
<evidence type="ECO:0000259" key="1">
    <source>
        <dbReference type="Pfam" id="PF13568"/>
    </source>
</evidence>
<comment type="caution">
    <text evidence="2">The sequence shown here is derived from an EMBL/GenBank/DDBJ whole genome shotgun (WGS) entry which is preliminary data.</text>
</comment>
<organism evidence="2">
    <name type="scientific">bioreactor metagenome</name>
    <dbReference type="NCBI Taxonomy" id="1076179"/>
    <lineage>
        <taxon>unclassified sequences</taxon>
        <taxon>metagenomes</taxon>
        <taxon>ecological metagenomes</taxon>
    </lineage>
</organism>
<sequence length="229" mass="26104">MKKIFLLILVICLYQYIIAQDKGFSIGLGGSFDKRLNEYYDNPWVGFDHEFSDISEFSFGTQINYHFSDRIGLRSGISYSRKGYKLIYAWITPDGNNGVGDPLIPLESEFRLKYLDVPVSLFYKIVNANHYTFSASIGMMNSINIGESEISEMGDGTSKETAYNVFNTNSYLAGARIGLINNIDISENVFISIEPYFMYNFFTLNDTDIEKSDFAFGGYLSVNYRLNKK</sequence>
<dbReference type="AlphaFoldDB" id="A0A644W5Y8"/>
<proteinExistence type="predicted"/>
<protein>
    <recommendedName>
        <fullName evidence="1">Outer membrane protein beta-barrel domain-containing protein</fullName>
    </recommendedName>
</protein>
<gene>
    <name evidence="2" type="ORF">SDC9_45101</name>
</gene>
<feature type="domain" description="Outer membrane protein beta-barrel" evidence="1">
    <location>
        <begin position="54"/>
        <end position="190"/>
    </location>
</feature>
<dbReference type="EMBL" id="VSSQ01000634">
    <property type="protein sequence ID" value="MPL98890.1"/>
    <property type="molecule type" value="Genomic_DNA"/>
</dbReference>
<dbReference type="InterPro" id="IPR025665">
    <property type="entry name" value="Beta-barrel_OMP_2"/>
</dbReference>
<dbReference type="Pfam" id="PF13568">
    <property type="entry name" value="OMP_b-brl_2"/>
    <property type="match status" value="1"/>
</dbReference>
<name>A0A644W5Y8_9ZZZZ</name>
<accession>A0A644W5Y8</accession>